<dbReference type="NCBIfam" id="TIGR00762">
    <property type="entry name" value="DegV"/>
    <property type="match status" value="1"/>
</dbReference>
<evidence type="ECO:0000313" key="4">
    <source>
        <dbReference type="Proteomes" id="UP000027182"/>
    </source>
</evidence>
<evidence type="ECO:0000259" key="2">
    <source>
        <dbReference type="PROSITE" id="PS50206"/>
    </source>
</evidence>
<dbReference type="PATRIC" id="fig|1316930.3.peg.478"/>
<dbReference type="RefSeq" id="WP_013456170.1">
    <property type="nucleotide sequence ID" value="NZ_CP005933.1"/>
</dbReference>
<sequence length="296" mass="33251">MSNKKLGFVFDSFICMSKEFLDKHNYGYAPFITTIDDNSYVDGIDLNQKDVIEKIKNGTDLKSSMPTIESFTKAIETKSKEYDDVLVLGISSCLSSAYNAAKLVAKDFPNVHVYDNTWGAEQYLVVADYISKVYEANDGNMDIVFAELDKIHESSLIFVLPPNVDYVIKGGRVSSFRKFLLSAMRLLTLKPYVKFYMKKATTGGIAKSMKSGIKQIIKKFIEFANISSNRNNADDWLFHIAHGVNDEYNQLVLDAFKAEKLNVASKCYVSSAVAVHTGPEAICFMLMPNLTKWPVK</sequence>
<dbReference type="AlphaFoldDB" id="A0A059XZH8"/>
<dbReference type="InterPro" id="IPR003797">
    <property type="entry name" value="DegV"/>
</dbReference>
<dbReference type="KEGG" id="mbq:K668_02330"/>
<dbReference type="PROSITE" id="PS51482">
    <property type="entry name" value="DEGV"/>
    <property type="match status" value="1"/>
</dbReference>
<gene>
    <name evidence="3" type="ORF">K668_02330</name>
</gene>
<dbReference type="GeneID" id="31507741"/>
<evidence type="ECO:0000313" key="3">
    <source>
        <dbReference type="EMBL" id="AIA34044.1"/>
    </source>
</evidence>
<dbReference type="PANTHER" id="PTHR33434">
    <property type="entry name" value="DEGV DOMAIN-CONTAINING PROTEIN DR_1986-RELATED"/>
    <property type="match status" value="1"/>
</dbReference>
<name>A0A059XZH8_MYCBV</name>
<dbReference type="InterPro" id="IPR001763">
    <property type="entry name" value="Rhodanese-like_dom"/>
</dbReference>
<protein>
    <recommendedName>
        <fullName evidence="2">Rhodanese domain-containing protein</fullName>
    </recommendedName>
</protein>
<dbReference type="PROSITE" id="PS50206">
    <property type="entry name" value="RHODANESE_3"/>
    <property type="match status" value="1"/>
</dbReference>
<dbReference type="EMBL" id="CP005933">
    <property type="protein sequence ID" value="AIA34044.1"/>
    <property type="molecule type" value="Genomic_DNA"/>
</dbReference>
<dbReference type="HOGENOM" id="CLU_048251_3_0_14"/>
<accession>A0A059XZH8</accession>
<dbReference type="InterPro" id="IPR043168">
    <property type="entry name" value="DegV_C"/>
</dbReference>
<dbReference type="Gene3D" id="3.40.50.10170">
    <property type="match status" value="1"/>
</dbReference>
<dbReference type="Pfam" id="PF02645">
    <property type="entry name" value="DegV"/>
    <property type="match status" value="1"/>
</dbReference>
<feature type="domain" description="Rhodanese" evidence="2">
    <location>
        <begin position="66"/>
        <end position="127"/>
    </location>
</feature>
<reference evidence="3 4" key="1">
    <citation type="submission" date="2013-04" db="EMBL/GenBank/DDBJ databases">
        <authorList>
            <person name="Lin L."/>
            <person name="Zeng Z."/>
            <person name="Xie J."/>
            <person name="Luo L."/>
            <person name="Yang Z."/>
            <person name="Liang W."/>
            <person name="Lin H."/>
            <person name="Dong C."/>
            <person name="Sun Y."/>
        </authorList>
    </citation>
    <scope>NUCLEOTIDE SEQUENCE [LARGE SCALE GENOMIC DNA]</scope>
    <source>
        <strain evidence="3 4">CQ-W70</strain>
    </source>
</reference>
<dbReference type="PANTHER" id="PTHR33434:SF2">
    <property type="entry name" value="FATTY ACID-BINDING PROTEIN TM_1468"/>
    <property type="match status" value="1"/>
</dbReference>
<dbReference type="InterPro" id="IPR050270">
    <property type="entry name" value="DegV_domain_contain"/>
</dbReference>
<organism evidence="3 4">
    <name type="scientific">Mycoplasmopsis bovis CQ-W70</name>
    <dbReference type="NCBI Taxonomy" id="1316930"/>
    <lineage>
        <taxon>Bacteria</taxon>
        <taxon>Bacillati</taxon>
        <taxon>Mycoplasmatota</taxon>
        <taxon>Mycoplasmoidales</taxon>
        <taxon>Metamycoplasmataceae</taxon>
        <taxon>Mycoplasmopsis</taxon>
    </lineage>
</organism>
<proteinExistence type="predicted"/>
<evidence type="ECO:0000256" key="1">
    <source>
        <dbReference type="ARBA" id="ARBA00023121"/>
    </source>
</evidence>
<keyword evidence="1" id="KW-0446">Lipid-binding</keyword>
<dbReference type="Proteomes" id="UP000027182">
    <property type="component" value="Chromosome"/>
</dbReference>
<dbReference type="GO" id="GO:0008289">
    <property type="term" value="F:lipid binding"/>
    <property type="evidence" value="ECO:0007669"/>
    <property type="project" value="UniProtKB-KW"/>
</dbReference>
<dbReference type="SUPFAM" id="SSF82549">
    <property type="entry name" value="DAK1/DegV-like"/>
    <property type="match status" value="1"/>
</dbReference>
<dbReference type="Gene3D" id="3.30.1180.10">
    <property type="match status" value="1"/>
</dbReference>